<dbReference type="InterPro" id="IPR001609">
    <property type="entry name" value="Myosin_head_motor_dom-like"/>
</dbReference>
<dbReference type="Gene3D" id="1.20.120.720">
    <property type="entry name" value="Myosin VI head, motor domain, U50 subdomain"/>
    <property type="match status" value="1"/>
</dbReference>
<evidence type="ECO:0000256" key="4">
    <source>
        <dbReference type="ARBA" id="ARBA00023123"/>
    </source>
</evidence>
<keyword evidence="1" id="KW-0677">Repeat</keyword>
<dbReference type="CDD" id="cd14880">
    <property type="entry name" value="MYSc_Myo19"/>
    <property type="match status" value="1"/>
</dbReference>
<dbReference type="Gene3D" id="1.20.5.4820">
    <property type="match status" value="1"/>
</dbReference>
<reference evidence="11" key="2">
    <citation type="submission" date="2020-05" db="UniProtKB">
        <authorList>
            <consortium name="Ensembl"/>
        </authorList>
    </citation>
    <scope>IDENTIFICATION</scope>
</reference>
<protein>
    <recommendedName>
        <fullName evidence="8">Unconventional myosin-XIX</fullName>
    </recommendedName>
</protein>
<evidence type="ECO:0000256" key="5">
    <source>
        <dbReference type="ARBA" id="ARBA00023175"/>
    </source>
</evidence>
<evidence type="ECO:0000256" key="2">
    <source>
        <dbReference type="ARBA" id="ARBA00022741"/>
    </source>
</evidence>
<organism evidence="11">
    <name type="scientific">Xenopus tropicalis</name>
    <name type="common">Western clawed frog</name>
    <name type="synonym">Silurana tropicalis</name>
    <dbReference type="NCBI Taxonomy" id="8364"/>
    <lineage>
        <taxon>Eukaryota</taxon>
        <taxon>Metazoa</taxon>
        <taxon>Chordata</taxon>
        <taxon>Craniata</taxon>
        <taxon>Vertebrata</taxon>
        <taxon>Euteleostomi</taxon>
        <taxon>Amphibia</taxon>
        <taxon>Batrachia</taxon>
        <taxon>Anura</taxon>
        <taxon>Pipoidea</taxon>
        <taxon>Pipidae</taxon>
        <taxon>Xenopodinae</taxon>
        <taxon>Xenopus</taxon>
        <taxon>Silurana</taxon>
    </lineage>
</organism>
<dbReference type="CDD" id="cd23767">
    <property type="entry name" value="IQCD"/>
    <property type="match status" value="1"/>
</dbReference>
<reference evidence="11" key="1">
    <citation type="journal article" date="2010" name="Science">
        <title>The genome of the Western clawed frog Xenopus tropicalis.</title>
        <authorList>
            <person name="Hellsten U."/>
            <person name="Harland R.M."/>
            <person name="Gilchrist M.J."/>
            <person name="Hendrix D."/>
            <person name="Jurka J."/>
            <person name="Kapitonov V."/>
            <person name="Ovcharenko I."/>
            <person name="Putnam N.H."/>
            <person name="Shu S."/>
            <person name="Taher L."/>
            <person name="Blitz I.L."/>
            <person name="Blumberg B."/>
            <person name="Dichmann D.S."/>
            <person name="Dubchak I."/>
            <person name="Amaya E."/>
            <person name="Detter J.C."/>
            <person name="Fletcher R."/>
            <person name="Gerhard D.S."/>
            <person name="Goodstein D."/>
            <person name="Graves T."/>
            <person name="Grigoriev I.V."/>
            <person name="Grimwood J."/>
            <person name="Kawashima T."/>
            <person name="Lindquist E."/>
            <person name="Lucas S.M."/>
            <person name="Mead P.E."/>
            <person name="Mitros T."/>
            <person name="Ogino H."/>
            <person name="Ohta Y."/>
            <person name="Poliakov A.V."/>
            <person name="Pollet N."/>
            <person name="Robert J."/>
            <person name="Salamov A."/>
            <person name="Sater A.K."/>
            <person name="Schmutz J."/>
            <person name="Terry A."/>
            <person name="Vize P.D."/>
            <person name="Warren W.C."/>
            <person name="Wells D."/>
            <person name="Wills A."/>
            <person name="Wilson R.K."/>
            <person name="Zimmerman L.B."/>
            <person name="Zorn A.M."/>
            <person name="Grainger R."/>
            <person name="Grammer T."/>
            <person name="Khokha M.K."/>
            <person name="Richardson P.M."/>
            <person name="Rokhsar D.S."/>
        </authorList>
    </citation>
    <scope>NUCLEOTIDE SEQUENCE [LARGE SCALE GENOMIC DNA]</scope>
    <source>
        <strain evidence="11">Nigerian</strain>
    </source>
</reference>
<dbReference type="AlphaFoldDB" id="A0A6I8RUV6"/>
<dbReference type="Xenbase" id="XB-GENE-999897">
    <property type="gene designation" value="myo19"/>
</dbReference>
<evidence type="ECO:0000259" key="10">
    <source>
        <dbReference type="PROSITE" id="PS51456"/>
    </source>
</evidence>
<feature type="domain" description="Myosin motor" evidence="10">
    <location>
        <begin position="63"/>
        <end position="773"/>
    </location>
</feature>
<dbReference type="PANTHER" id="PTHR13140">
    <property type="entry name" value="MYOSIN"/>
    <property type="match status" value="1"/>
</dbReference>
<dbReference type="InterPro" id="IPR036961">
    <property type="entry name" value="Kinesin_motor_dom_sf"/>
</dbReference>
<feature type="region of interest" description="Actin-binding" evidence="9">
    <location>
        <begin position="626"/>
        <end position="648"/>
    </location>
</feature>
<dbReference type="Gene3D" id="1.20.5.190">
    <property type="match status" value="1"/>
</dbReference>
<dbReference type="Bgee" id="ENSXETG00000002040">
    <property type="expression patterns" value="Expressed in egg cell and 11 other cell types or tissues"/>
</dbReference>
<dbReference type="InterPro" id="IPR036035">
    <property type="entry name" value="MYSc_Myo19"/>
</dbReference>
<evidence type="ECO:0000256" key="3">
    <source>
        <dbReference type="ARBA" id="ARBA00022840"/>
    </source>
</evidence>
<comment type="similarity">
    <text evidence="9">Belongs to the TRAFAC class myosin-kinesin ATPase superfamily. Myosin family.</text>
</comment>
<evidence type="ECO:0000256" key="9">
    <source>
        <dbReference type="PROSITE-ProRule" id="PRU00782"/>
    </source>
</evidence>
<sequence>MWHLPGVKKLQIAGGRQETQAQQLQGRISVWVAQENNLSNNNKLNNSFEEEVKAFLIDEKQLHLYDDLTKVNPVTTATVLKCLQARYSAGVFYTNAGCTVVAVNPFRPVCKLYSSEVMKEYHAASNPQGCKPHIFTVAEQAYKNVQSQIQPVNQSIIVSGESGAGKTWTSRCLMKFYATVSASRCYITNEMVERIESRVLDSNPVMEAFGNACTLRNHNSSRFGKYIQLQLNRTQQITGASIQTYLLEKTRVAHQAPLERNFHIFYQVVKGASRHEREEWNLPEKANFSWLPNYENNLEEDDFEVTKDAMLHLGIDQTTQNNIFKILSGLLHLGNIQFSDSVDESQPCEPLNYTQEFASVAASLLKIPVSHLLERLSIRTITAGKQQVFKKPCRKSECDTRRDCLAKTIYARLFEWLVTVINENICAEAYRWNNFIGLLDVYGFESFPENNLEQLCINYANEKLQQHFVSHYLKSQQDEYAAEGLEWSFISYQDNQSCVDLIEGSPISIFSLLNEECRLNRSSDAGQLQSRLEKALSHNKSIGRDKFSKKPNFIVSHYAGKVQYQIEDMAEKNKDPVPPELIQLLQESDDHLLQILFPVENNKPVYGATNNRAVGVTVVSKFKGSLESLMQILHSTTPHYIRCIKPNVDCQALVFRQEEVLMQLEACGIVETINISAAGFPIRISFESFVERYSVIAPRQIHMENNFNDCLFLKKKPGFEKTDQLPSKLQTILHAVLSKLCKDSTLSNTLVHCGTTKVFLTHLMVELLEERRLEAICSKAVCIQCCWRRYRQRKLAKQNRAATTIQAAVKGWLTKKYIERMHNAATVIKRIWKKWKEKMEALAAAELDDSIEDVERTLLSSVPASPVKTLESPKTNLQDKLLTHSAILKFGTLGLVLYKAPAIRKYIVETDELKRNQNILMCLNVLHRNNRYKVTANCEEPGITSIRARPQGSIRFHYKRSPLHFANICPGKISCGISGFNEILLEKTI</sequence>
<dbReference type="SMART" id="SM00242">
    <property type="entry name" value="MYSc"/>
    <property type="match status" value="1"/>
</dbReference>
<dbReference type="Gene3D" id="1.10.10.820">
    <property type="match status" value="1"/>
</dbReference>
<dbReference type="GO" id="GO:0016459">
    <property type="term" value="C:myosin complex"/>
    <property type="evidence" value="ECO:0007669"/>
    <property type="project" value="UniProtKB-KW"/>
</dbReference>
<dbReference type="Pfam" id="PF00612">
    <property type="entry name" value="IQ"/>
    <property type="match status" value="2"/>
</dbReference>
<dbReference type="PROSITE" id="PS51456">
    <property type="entry name" value="MYOSIN_MOTOR"/>
    <property type="match status" value="1"/>
</dbReference>
<keyword evidence="3 9" id="KW-0067">ATP-binding</keyword>
<dbReference type="FunCoup" id="A0A6I8RUV6">
    <property type="interactions" value="1183"/>
</dbReference>
<proteinExistence type="inferred from homology"/>
<dbReference type="GO" id="GO:0003779">
    <property type="term" value="F:actin binding"/>
    <property type="evidence" value="ECO:0007669"/>
    <property type="project" value="UniProtKB-KW"/>
</dbReference>
<name>A0A6I8RUV6_XENTR</name>
<keyword evidence="4 9" id="KW-0518">Myosin</keyword>
<dbReference type="GO" id="GO:0005524">
    <property type="term" value="F:ATP binding"/>
    <property type="evidence" value="ECO:0007669"/>
    <property type="project" value="UniProtKB-UniRule"/>
</dbReference>
<dbReference type="InterPro" id="IPR000048">
    <property type="entry name" value="IQ_motif_EF-hand-BS"/>
</dbReference>
<gene>
    <name evidence="11" type="primary">myo19</name>
</gene>
<dbReference type="Gene3D" id="1.20.58.530">
    <property type="match status" value="1"/>
</dbReference>
<feature type="binding site" evidence="9">
    <location>
        <begin position="160"/>
        <end position="167"/>
    </location>
    <ligand>
        <name>ATP</name>
        <dbReference type="ChEBI" id="CHEBI:30616"/>
    </ligand>
</feature>
<keyword evidence="6 9" id="KW-0009">Actin-binding</keyword>
<dbReference type="FunFam" id="1.20.58.530:FF:000013">
    <property type="entry name" value="Unconventional myosin-XIX"/>
    <property type="match status" value="1"/>
</dbReference>
<dbReference type="SUPFAM" id="SSF52540">
    <property type="entry name" value="P-loop containing nucleoside triphosphate hydrolases"/>
    <property type="match status" value="1"/>
</dbReference>
<dbReference type="PROSITE" id="PS50096">
    <property type="entry name" value="IQ"/>
    <property type="match status" value="1"/>
</dbReference>
<dbReference type="PRINTS" id="PR00193">
    <property type="entry name" value="MYOSINHEAVY"/>
</dbReference>
<dbReference type="GeneTree" id="ENSGT00940000157382"/>
<keyword evidence="5 9" id="KW-0505">Motor protein</keyword>
<accession>A0A6I8RUV6</accession>
<evidence type="ECO:0000256" key="8">
    <source>
        <dbReference type="ARBA" id="ARBA00073674"/>
    </source>
</evidence>
<dbReference type="InParanoid" id="A0A6I8RUV6"/>
<dbReference type="Gene3D" id="3.40.850.10">
    <property type="entry name" value="Kinesin motor domain"/>
    <property type="match status" value="1"/>
</dbReference>
<dbReference type="Ensembl" id="ENSXETT00000068630">
    <property type="protein sequence ID" value="ENSXETP00000084335"/>
    <property type="gene ID" value="ENSXETG00000002040"/>
</dbReference>
<dbReference type="InterPro" id="IPR027417">
    <property type="entry name" value="P-loop_NTPase"/>
</dbReference>
<comment type="function">
    <text evidence="7">Actin-based motor molecule with ATPase activity that localizes to the mitochondrion outer membrane. Motor protein that moves towards the plus-end of actin filaments. Required for mitochondrial inheritance during mitosis. May be involved in mitochondrial transport or positioning.</text>
</comment>
<dbReference type="SMART" id="SM00015">
    <property type="entry name" value="IQ"/>
    <property type="match status" value="3"/>
</dbReference>
<dbReference type="PANTHER" id="PTHR13140:SF289">
    <property type="entry name" value="UNCONVENTIONAL MYOSIN-XIX"/>
    <property type="match status" value="1"/>
</dbReference>
<dbReference type="GO" id="GO:0003774">
    <property type="term" value="F:cytoskeletal motor activity"/>
    <property type="evidence" value="ECO:0007669"/>
    <property type="project" value="UniProtKB-UniRule"/>
</dbReference>
<keyword evidence="2 9" id="KW-0547">Nucleotide-binding</keyword>
<evidence type="ECO:0000256" key="1">
    <source>
        <dbReference type="ARBA" id="ARBA00022737"/>
    </source>
</evidence>
<dbReference type="FunFam" id="1.10.10.820:FF:000014">
    <property type="entry name" value="unconventional myosin-XIX isoform X1"/>
    <property type="match status" value="1"/>
</dbReference>
<evidence type="ECO:0000256" key="7">
    <source>
        <dbReference type="ARBA" id="ARBA00054433"/>
    </source>
</evidence>
<dbReference type="Pfam" id="PF00063">
    <property type="entry name" value="Myosin_head"/>
    <property type="match status" value="1"/>
</dbReference>
<evidence type="ECO:0000313" key="11">
    <source>
        <dbReference type="Ensembl" id="ENSXETP00000084335"/>
    </source>
</evidence>
<evidence type="ECO:0000256" key="6">
    <source>
        <dbReference type="ARBA" id="ARBA00023203"/>
    </source>
</evidence>